<dbReference type="Proteomes" id="UP000636709">
    <property type="component" value="Unassembled WGS sequence"/>
</dbReference>
<dbReference type="EMBL" id="JACEFO010001866">
    <property type="protein sequence ID" value="KAF8697819.1"/>
    <property type="molecule type" value="Genomic_DNA"/>
</dbReference>
<dbReference type="AlphaFoldDB" id="A0A835BR76"/>
<dbReference type="InterPro" id="IPR052929">
    <property type="entry name" value="RNase_H-like_EbsB-rel"/>
</dbReference>
<evidence type="ECO:0000313" key="2">
    <source>
        <dbReference type="EMBL" id="KAF8697819.1"/>
    </source>
</evidence>
<sequence>MWSLWMLRNRRKHGEGGLSIKQAVLWVRDTSFDLWQILHPIKQPKPATDQPKWSKPCEGWIKCNLDAPFSTGNMQGVTGVVLRDDAGVFLAAQAKPYGQCMDALTVEAYACRDGMVLAEGFGVSRLCLETDCRELTGLWENRHECRSAIAPIVTELQECSRRFQGFSFSHVSRQCNKVADELAKQANGQIETVVWHEAPLRVHSLLEADCNHST</sequence>
<dbReference type="InterPro" id="IPR044730">
    <property type="entry name" value="RNase_H-like_dom_plant"/>
</dbReference>
<dbReference type="GO" id="GO:0004523">
    <property type="term" value="F:RNA-DNA hybrid ribonuclease activity"/>
    <property type="evidence" value="ECO:0007669"/>
    <property type="project" value="InterPro"/>
</dbReference>
<reference evidence="2" key="1">
    <citation type="submission" date="2020-07" db="EMBL/GenBank/DDBJ databases">
        <title>Genome sequence and genetic diversity analysis of an under-domesticated orphan crop, white fonio (Digitaria exilis).</title>
        <authorList>
            <person name="Bennetzen J.L."/>
            <person name="Chen S."/>
            <person name="Ma X."/>
            <person name="Wang X."/>
            <person name="Yssel A.E.J."/>
            <person name="Chaluvadi S.R."/>
            <person name="Johnson M."/>
            <person name="Gangashetty P."/>
            <person name="Hamidou F."/>
            <person name="Sanogo M.D."/>
            <person name="Zwaenepoel A."/>
            <person name="Wallace J."/>
            <person name="Van De Peer Y."/>
            <person name="Van Deynze A."/>
        </authorList>
    </citation>
    <scope>NUCLEOTIDE SEQUENCE</scope>
    <source>
        <tissue evidence="2">Leaves</tissue>
    </source>
</reference>
<dbReference type="PANTHER" id="PTHR47074">
    <property type="entry name" value="BNAC02G40300D PROTEIN"/>
    <property type="match status" value="1"/>
</dbReference>
<dbReference type="SUPFAM" id="SSF53098">
    <property type="entry name" value="Ribonuclease H-like"/>
    <property type="match status" value="1"/>
</dbReference>
<organism evidence="2 3">
    <name type="scientific">Digitaria exilis</name>
    <dbReference type="NCBI Taxonomy" id="1010633"/>
    <lineage>
        <taxon>Eukaryota</taxon>
        <taxon>Viridiplantae</taxon>
        <taxon>Streptophyta</taxon>
        <taxon>Embryophyta</taxon>
        <taxon>Tracheophyta</taxon>
        <taxon>Spermatophyta</taxon>
        <taxon>Magnoliopsida</taxon>
        <taxon>Liliopsida</taxon>
        <taxon>Poales</taxon>
        <taxon>Poaceae</taxon>
        <taxon>PACMAD clade</taxon>
        <taxon>Panicoideae</taxon>
        <taxon>Panicodae</taxon>
        <taxon>Paniceae</taxon>
        <taxon>Anthephorinae</taxon>
        <taxon>Digitaria</taxon>
    </lineage>
</organism>
<evidence type="ECO:0000313" key="3">
    <source>
        <dbReference type="Proteomes" id="UP000636709"/>
    </source>
</evidence>
<dbReference type="PANTHER" id="PTHR47074:SF73">
    <property type="entry name" value="OS04G0448401 PROTEIN"/>
    <property type="match status" value="1"/>
</dbReference>
<proteinExistence type="predicted"/>
<comment type="caution">
    <text evidence="2">The sequence shown here is derived from an EMBL/GenBank/DDBJ whole genome shotgun (WGS) entry which is preliminary data.</text>
</comment>
<dbReference type="GO" id="GO:0003676">
    <property type="term" value="F:nucleic acid binding"/>
    <property type="evidence" value="ECO:0007669"/>
    <property type="project" value="InterPro"/>
</dbReference>
<dbReference type="InterPro" id="IPR002156">
    <property type="entry name" value="RNaseH_domain"/>
</dbReference>
<gene>
    <name evidence="2" type="ORF">HU200_035307</name>
</gene>
<evidence type="ECO:0000259" key="1">
    <source>
        <dbReference type="Pfam" id="PF13456"/>
    </source>
</evidence>
<dbReference type="OrthoDB" id="691445at2759"/>
<dbReference type="Pfam" id="PF13456">
    <property type="entry name" value="RVT_3"/>
    <property type="match status" value="1"/>
</dbReference>
<dbReference type="InterPro" id="IPR012337">
    <property type="entry name" value="RNaseH-like_sf"/>
</dbReference>
<feature type="domain" description="RNase H type-1" evidence="1">
    <location>
        <begin position="64"/>
        <end position="186"/>
    </location>
</feature>
<dbReference type="InterPro" id="IPR036397">
    <property type="entry name" value="RNaseH_sf"/>
</dbReference>
<dbReference type="Gene3D" id="3.30.420.10">
    <property type="entry name" value="Ribonuclease H-like superfamily/Ribonuclease H"/>
    <property type="match status" value="1"/>
</dbReference>
<protein>
    <recommendedName>
        <fullName evidence="1">RNase H type-1 domain-containing protein</fullName>
    </recommendedName>
</protein>
<accession>A0A835BR76</accession>
<keyword evidence="3" id="KW-1185">Reference proteome</keyword>
<name>A0A835BR76_9POAL</name>
<dbReference type="CDD" id="cd06222">
    <property type="entry name" value="RNase_H_like"/>
    <property type="match status" value="1"/>
</dbReference>